<evidence type="ECO:0000313" key="3">
    <source>
        <dbReference type="Proteomes" id="UP000016662"/>
    </source>
</evidence>
<dbReference type="Proteomes" id="UP000016662">
    <property type="component" value="Unassembled WGS sequence"/>
</dbReference>
<protein>
    <recommendedName>
        <fullName evidence="4">PD-(D/E)XK endonuclease-like domain-containing protein</fullName>
    </recommendedName>
</protein>
<evidence type="ECO:0000256" key="1">
    <source>
        <dbReference type="ARBA" id="ARBA00022801"/>
    </source>
</evidence>
<dbReference type="Gene3D" id="3.90.320.10">
    <property type="match status" value="1"/>
</dbReference>
<dbReference type="EMBL" id="AWVF01000031">
    <property type="protein sequence ID" value="ERJ97313.1"/>
    <property type="molecule type" value="Genomic_DNA"/>
</dbReference>
<dbReference type="RefSeq" id="WP_021681990.1">
    <property type="nucleotide sequence ID" value="NZ_KI260389.1"/>
</dbReference>
<dbReference type="HOGENOM" id="CLU_1081359_0_0_9"/>
<dbReference type="PATRIC" id="fig|411473.3.peg.297"/>
<reference evidence="2 3" key="1">
    <citation type="submission" date="2013-07" db="EMBL/GenBank/DDBJ databases">
        <authorList>
            <person name="Weinstock G."/>
            <person name="Sodergren E."/>
            <person name="Wylie T."/>
            <person name="Fulton L."/>
            <person name="Fulton R."/>
            <person name="Fronick C."/>
            <person name="O'Laughlin M."/>
            <person name="Godfrey J."/>
            <person name="Miner T."/>
            <person name="Herter B."/>
            <person name="Appelbaum E."/>
            <person name="Cordes M."/>
            <person name="Lek S."/>
            <person name="Wollam A."/>
            <person name="Pepin K.H."/>
            <person name="Palsikar V.B."/>
            <person name="Mitreva M."/>
            <person name="Wilson R.K."/>
        </authorList>
    </citation>
    <scope>NUCLEOTIDE SEQUENCE [LARGE SCALE GENOMIC DNA]</scope>
    <source>
        <strain evidence="2 3">ATCC 27760</strain>
    </source>
</reference>
<keyword evidence="1" id="KW-0378">Hydrolase</keyword>
<accession>U2MDC5</accession>
<dbReference type="InterPro" id="IPR011604">
    <property type="entry name" value="PDDEXK-like_dom_sf"/>
</dbReference>
<comment type="caution">
    <text evidence="2">The sequence shown here is derived from an EMBL/GenBank/DDBJ whole genome shotgun (WGS) entry which is preliminary data.</text>
</comment>
<proteinExistence type="predicted"/>
<gene>
    <name evidence="2" type="ORF">RUMCAL_00385</name>
</gene>
<keyword evidence="3" id="KW-1185">Reference proteome</keyword>
<sequence length="257" mass="29947">MGFKTANMAAVVRFNSANSSNFLDAYEMYLHDTVQSSLNRPKSRTFAPSSFRCARKNWFRLRGTTPDVVQVPDLSLQHTAEVGTARHTAIQSKLSKMLGQDWIDVETYLSGIPDYPYDYTIQKAGFESRISIQYPPIKFACDGIVRWNNKLYLLEIKTSEYNSWEELTDPKSVHMDQVMCYSTLLQLPDVLMLYEDRQYGGMKCYEEHFSIDDMIHVKNKFDYIMEMVDHNLAPEKLPHADYMCRNCEYQKKCTEWG</sequence>
<name>U2MDC5_9FIRM</name>
<dbReference type="GO" id="GO:0016787">
    <property type="term" value="F:hydrolase activity"/>
    <property type="evidence" value="ECO:0007669"/>
    <property type="project" value="UniProtKB-KW"/>
</dbReference>
<evidence type="ECO:0008006" key="4">
    <source>
        <dbReference type="Google" id="ProtNLM"/>
    </source>
</evidence>
<evidence type="ECO:0000313" key="2">
    <source>
        <dbReference type="EMBL" id="ERJ97313.1"/>
    </source>
</evidence>
<organism evidence="2 3">
    <name type="scientific">Ruminococcus callidus ATCC 27760</name>
    <dbReference type="NCBI Taxonomy" id="411473"/>
    <lineage>
        <taxon>Bacteria</taxon>
        <taxon>Bacillati</taxon>
        <taxon>Bacillota</taxon>
        <taxon>Clostridia</taxon>
        <taxon>Eubacteriales</taxon>
        <taxon>Oscillospiraceae</taxon>
        <taxon>Ruminococcus</taxon>
    </lineage>
</organism>
<dbReference type="STRING" id="411473.RUMCAL_00385"/>
<dbReference type="AlphaFoldDB" id="U2MDC5"/>